<gene>
    <name evidence="3" type="ORF">C3Y98_05860</name>
</gene>
<dbReference type="EMBL" id="PQVH01000008">
    <property type="protein sequence ID" value="TFW71922.1"/>
    <property type="molecule type" value="Genomic_DNA"/>
</dbReference>
<keyword evidence="1" id="KW-0488">Methylation</keyword>
<dbReference type="AlphaFoldDB" id="A0A4Y9VST6"/>
<dbReference type="Proteomes" id="UP000297706">
    <property type="component" value="Unassembled WGS sequence"/>
</dbReference>
<name>A0A4Y9VST6_9PROT</name>
<dbReference type="InterPro" id="IPR045584">
    <property type="entry name" value="Pilin-like"/>
</dbReference>
<organism evidence="3 4">
    <name type="scientific">Methylotenera oryzisoli</name>
    <dbReference type="NCBI Taxonomy" id="2080758"/>
    <lineage>
        <taxon>Bacteria</taxon>
        <taxon>Pseudomonadati</taxon>
        <taxon>Pseudomonadota</taxon>
        <taxon>Betaproteobacteria</taxon>
        <taxon>Nitrosomonadales</taxon>
        <taxon>Methylophilaceae</taxon>
        <taxon>Methylotenera</taxon>
    </lineage>
</organism>
<dbReference type="PRINTS" id="PR00813">
    <property type="entry name" value="BCTERIALGSPG"/>
</dbReference>
<dbReference type="PROSITE" id="PS00409">
    <property type="entry name" value="PROKAR_NTER_METHYL"/>
    <property type="match status" value="1"/>
</dbReference>
<dbReference type="GO" id="GO:0015627">
    <property type="term" value="C:type II protein secretion system complex"/>
    <property type="evidence" value="ECO:0007669"/>
    <property type="project" value="InterPro"/>
</dbReference>
<evidence type="ECO:0000313" key="3">
    <source>
        <dbReference type="EMBL" id="TFW71922.1"/>
    </source>
</evidence>
<feature type="transmembrane region" description="Helical" evidence="2">
    <location>
        <begin position="12"/>
        <end position="34"/>
    </location>
</feature>
<dbReference type="InterPro" id="IPR000983">
    <property type="entry name" value="Bac_GSPG_pilin"/>
</dbReference>
<comment type="caution">
    <text evidence="3">The sequence shown here is derived from an EMBL/GenBank/DDBJ whole genome shotgun (WGS) entry which is preliminary data.</text>
</comment>
<proteinExistence type="predicted"/>
<dbReference type="RefSeq" id="WP_135277160.1">
    <property type="nucleotide sequence ID" value="NZ_PQVH01000008.1"/>
</dbReference>
<dbReference type="Gene3D" id="3.30.700.10">
    <property type="entry name" value="Glycoprotein, Type 4 Pilin"/>
    <property type="match status" value="1"/>
</dbReference>
<keyword evidence="2" id="KW-0812">Transmembrane</keyword>
<evidence type="ECO:0000313" key="4">
    <source>
        <dbReference type="Proteomes" id="UP000297706"/>
    </source>
</evidence>
<dbReference type="NCBIfam" id="TIGR02532">
    <property type="entry name" value="IV_pilin_GFxxxE"/>
    <property type="match status" value="1"/>
</dbReference>
<accession>A0A4Y9VST6</accession>
<dbReference type="SUPFAM" id="SSF54523">
    <property type="entry name" value="Pili subunits"/>
    <property type="match status" value="1"/>
</dbReference>
<keyword evidence="2" id="KW-0472">Membrane</keyword>
<evidence type="ECO:0000256" key="2">
    <source>
        <dbReference type="SAM" id="Phobius"/>
    </source>
</evidence>
<keyword evidence="2" id="KW-1133">Transmembrane helix</keyword>
<keyword evidence="4" id="KW-1185">Reference proteome</keyword>
<dbReference type="InterPro" id="IPR012902">
    <property type="entry name" value="N_methyl_site"/>
</dbReference>
<dbReference type="GO" id="GO:0015628">
    <property type="term" value="P:protein secretion by the type II secretion system"/>
    <property type="evidence" value="ECO:0007669"/>
    <property type="project" value="InterPro"/>
</dbReference>
<evidence type="ECO:0000256" key="1">
    <source>
        <dbReference type="ARBA" id="ARBA00022481"/>
    </source>
</evidence>
<sequence>MCVKNNNQGFTLIEVLVVLAIIATLLSLVTPRYFNSIDRSKETILKHDLITMRDAIDKFYSDKNAYPETIEELVQHKYLRSVPEDPITQSTLTWVFSPPLDVEDKGAIYDIHSGADMVASDGTNYADW</sequence>
<dbReference type="OrthoDB" id="9795612at2"/>
<reference evidence="3 4" key="1">
    <citation type="submission" date="2018-02" db="EMBL/GenBank/DDBJ databases">
        <title>A novel lanthanide dependent methylotroph, Methylotenera sp. La3113.</title>
        <authorList>
            <person name="Lv H."/>
            <person name="Tani A."/>
        </authorList>
    </citation>
    <scope>NUCLEOTIDE SEQUENCE [LARGE SCALE GENOMIC DNA]</scope>
    <source>
        <strain evidence="3 4">La3113</strain>
    </source>
</reference>
<protein>
    <submittedName>
        <fullName evidence="3">Type II secretion system protein G</fullName>
    </submittedName>
</protein>
<dbReference type="Pfam" id="PF07963">
    <property type="entry name" value="N_methyl"/>
    <property type="match status" value="1"/>
</dbReference>